<name>A0A9D3V1Q4_9ROSI</name>
<sequence>MVGTQMFHPQDRKGPPSLNLIPLVSFLYERGWHQNFNLSGFSGANEEFRMAQDYFKPEECGILVDVSCGSGLFS</sequence>
<keyword evidence="2" id="KW-1185">Reference proteome</keyword>
<comment type="caution">
    <text evidence="1">The sequence shown here is derived from an EMBL/GenBank/DDBJ whole genome shotgun (WGS) entry which is preliminary data.</text>
</comment>
<proteinExistence type="predicted"/>
<dbReference type="AlphaFoldDB" id="A0A9D3V1Q4"/>
<reference evidence="1 2" key="1">
    <citation type="journal article" date="2021" name="Plant Biotechnol. J.">
        <title>Multi-omics assisted identification of the key and species-specific regulatory components of drought-tolerant mechanisms in Gossypium stocksii.</title>
        <authorList>
            <person name="Yu D."/>
            <person name="Ke L."/>
            <person name="Zhang D."/>
            <person name="Wu Y."/>
            <person name="Sun Y."/>
            <person name="Mei J."/>
            <person name="Sun J."/>
            <person name="Sun Y."/>
        </authorList>
    </citation>
    <scope>NUCLEOTIDE SEQUENCE [LARGE SCALE GENOMIC DNA]</scope>
    <source>
        <strain evidence="2">cv. E1</strain>
        <tissue evidence="1">Leaf</tissue>
    </source>
</reference>
<organism evidence="1 2">
    <name type="scientific">Gossypium stocksii</name>
    <dbReference type="NCBI Taxonomy" id="47602"/>
    <lineage>
        <taxon>Eukaryota</taxon>
        <taxon>Viridiplantae</taxon>
        <taxon>Streptophyta</taxon>
        <taxon>Embryophyta</taxon>
        <taxon>Tracheophyta</taxon>
        <taxon>Spermatophyta</taxon>
        <taxon>Magnoliopsida</taxon>
        <taxon>eudicotyledons</taxon>
        <taxon>Gunneridae</taxon>
        <taxon>Pentapetalae</taxon>
        <taxon>rosids</taxon>
        <taxon>malvids</taxon>
        <taxon>Malvales</taxon>
        <taxon>Malvaceae</taxon>
        <taxon>Malvoideae</taxon>
        <taxon>Gossypium</taxon>
    </lineage>
</organism>
<evidence type="ECO:0000313" key="1">
    <source>
        <dbReference type="EMBL" id="KAH1066350.1"/>
    </source>
</evidence>
<dbReference type="Proteomes" id="UP000828251">
    <property type="component" value="Unassembled WGS sequence"/>
</dbReference>
<protein>
    <submittedName>
        <fullName evidence="1">Uncharacterized protein</fullName>
    </submittedName>
</protein>
<dbReference type="EMBL" id="JAIQCV010000009">
    <property type="protein sequence ID" value="KAH1066350.1"/>
    <property type="molecule type" value="Genomic_DNA"/>
</dbReference>
<accession>A0A9D3V1Q4</accession>
<evidence type="ECO:0000313" key="2">
    <source>
        <dbReference type="Proteomes" id="UP000828251"/>
    </source>
</evidence>
<dbReference type="OrthoDB" id="10017101at2759"/>
<gene>
    <name evidence="1" type="ORF">J1N35_031337</name>
</gene>